<dbReference type="SMART" id="SM00448">
    <property type="entry name" value="REC"/>
    <property type="match status" value="1"/>
</dbReference>
<organism evidence="4 5">
    <name type="scientific">candidate division MSBL1 archaeon SCGC-AAA259E19</name>
    <dbReference type="NCBI Taxonomy" id="1698264"/>
    <lineage>
        <taxon>Archaea</taxon>
        <taxon>Methanobacteriati</taxon>
        <taxon>Methanobacteriota</taxon>
        <taxon>candidate division MSBL1</taxon>
    </lineage>
</organism>
<proteinExistence type="predicted"/>
<dbReference type="InterPro" id="IPR011006">
    <property type="entry name" value="CheY-like_superfamily"/>
</dbReference>
<dbReference type="InterPro" id="IPR001789">
    <property type="entry name" value="Sig_transdc_resp-reg_receiver"/>
</dbReference>
<name>A0A133UNG3_9EURY</name>
<dbReference type="PANTHER" id="PTHR44591:SF3">
    <property type="entry name" value="RESPONSE REGULATORY DOMAIN-CONTAINING PROTEIN"/>
    <property type="match status" value="1"/>
</dbReference>
<sequence length="127" mass="14141">MNIKILLVDDEQDFLEQSKLLGEKTGEGAKVDITTDPEVALNEAVEKDYDAVVADYHMPEMDGLELLEMLRERGDNTPFIILTGKGGEEVAIKALNLKVDGYIRKGSDPKKQFKSIVDTIFNRPVST</sequence>
<evidence type="ECO:0000313" key="5">
    <source>
        <dbReference type="Proteomes" id="UP000070284"/>
    </source>
</evidence>
<dbReference type="SUPFAM" id="SSF52172">
    <property type="entry name" value="CheY-like"/>
    <property type="match status" value="1"/>
</dbReference>
<dbReference type="EMBL" id="LHXO01000006">
    <property type="protein sequence ID" value="KXA95745.1"/>
    <property type="molecule type" value="Genomic_DNA"/>
</dbReference>
<dbReference type="GO" id="GO:0000160">
    <property type="term" value="P:phosphorelay signal transduction system"/>
    <property type="evidence" value="ECO:0007669"/>
    <property type="project" value="InterPro"/>
</dbReference>
<evidence type="ECO:0000313" key="4">
    <source>
        <dbReference type="EMBL" id="KXA95745.1"/>
    </source>
</evidence>
<feature type="modified residue" description="4-aspartylphosphate" evidence="2">
    <location>
        <position position="55"/>
    </location>
</feature>
<dbReference type="PANTHER" id="PTHR44591">
    <property type="entry name" value="STRESS RESPONSE REGULATOR PROTEIN 1"/>
    <property type="match status" value="1"/>
</dbReference>
<gene>
    <name evidence="4" type="ORF">AKJ65_00775</name>
</gene>
<dbReference type="InterPro" id="IPR050595">
    <property type="entry name" value="Bact_response_regulator"/>
</dbReference>
<evidence type="ECO:0000259" key="3">
    <source>
        <dbReference type="PROSITE" id="PS50110"/>
    </source>
</evidence>
<protein>
    <recommendedName>
        <fullName evidence="3">Response regulatory domain-containing protein</fullName>
    </recommendedName>
</protein>
<evidence type="ECO:0000256" key="2">
    <source>
        <dbReference type="PROSITE-ProRule" id="PRU00169"/>
    </source>
</evidence>
<feature type="domain" description="Response regulatory" evidence="3">
    <location>
        <begin position="4"/>
        <end position="120"/>
    </location>
</feature>
<dbReference type="CDD" id="cd00156">
    <property type="entry name" value="REC"/>
    <property type="match status" value="1"/>
</dbReference>
<keyword evidence="1 2" id="KW-0597">Phosphoprotein</keyword>
<reference evidence="4 5" key="1">
    <citation type="journal article" date="2016" name="Sci. Rep.">
        <title>Metabolic traits of an uncultured archaeal lineage -MSBL1- from brine pools of the Red Sea.</title>
        <authorList>
            <person name="Mwirichia R."/>
            <person name="Alam I."/>
            <person name="Rashid M."/>
            <person name="Vinu M."/>
            <person name="Ba-Alawi W."/>
            <person name="Anthony Kamau A."/>
            <person name="Kamanda Ngugi D."/>
            <person name="Goker M."/>
            <person name="Klenk H.P."/>
            <person name="Bajic V."/>
            <person name="Stingl U."/>
        </authorList>
    </citation>
    <scope>NUCLEOTIDE SEQUENCE [LARGE SCALE GENOMIC DNA]</scope>
    <source>
        <strain evidence="4">SCGC-AAA259E19</strain>
    </source>
</reference>
<dbReference type="PROSITE" id="PS50110">
    <property type="entry name" value="RESPONSE_REGULATORY"/>
    <property type="match status" value="1"/>
</dbReference>
<dbReference type="AlphaFoldDB" id="A0A133UNG3"/>
<dbReference type="Gene3D" id="3.40.50.2300">
    <property type="match status" value="1"/>
</dbReference>
<dbReference type="Proteomes" id="UP000070284">
    <property type="component" value="Unassembled WGS sequence"/>
</dbReference>
<accession>A0A133UNG3</accession>
<evidence type="ECO:0000256" key="1">
    <source>
        <dbReference type="ARBA" id="ARBA00022553"/>
    </source>
</evidence>
<comment type="caution">
    <text evidence="4">The sequence shown here is derived from an EMBL/GenBank/DDBJ whole genome shotgun (WGS) entry which is preliminary data.</text>
</comment>
<dbReference type="Pfam" id="PF00072">
    <property type="entry name" value="Response_reg"/>
    <property type="match status" value="1"/>
</dbReference>
<keyword evidence="5" id="KW-1185">Reference proteome</keyword>